<dbReference type="EMBL" id="NHYE01005621">
    <property type="protein sequence ID" value="PPQ66798.1"/>
    <property type="molecule type" value="Genomic_DNA"/>
</dbReference>
<evidence type="ECO:0008006" key="3">
    <source>
        <dbReference type="Google" id="ProtNLM"/>
    </source>
</evidence>
<reference evidence="1 2" key="1">
    <citation type="journal article" date="2018" name="Evol. Lett.">
        <title>Horizontal gene cluster transfer increased hallucinogenic mushroom diversity.</title>
        <authorList>
            <person name="Reynolds H.T."/>
            <person name="Vijayakumar V."/>
            <person name="Gluck-Thaler E."/>
            <person name="Korotkin H.B."/>
            <person name="Matheny P.B."/>
            <person name="Slot J.C."/>
        </authorList>
    </citation>
    <scope>NUCLEOTIDE SEQUENCE [LARGE SCALE GENOMIC DNA]</scope>
    <source>
        <strain evidence="1 2">SRW20</strain>
    </source>
</reference>
<accession>A0A409VKN8</accession>
<evidence type="ECO:0000313" key="2">
    <source>
        <dbReference type="Proteomes" id="UP000284706"/>
    </source>
</evidence>
<dbReference type="Proteomes" id="UP000284706">
    <property type="component" value="Unassembled WGS sequence"/>
</dbReference>
<protein>
    <recommendedName>
        <fullName evidence="3">F-box domain-containing protein</fullName>
    </recommendedName>
</protein>
<keyword evidence="2" id="KW-1185">Reference proteome</keyword>
<organism evidence="1 2">
    <name type="scientific">Gymnopilus dilepis</name>
    <dbReference type="NCBI Taxonomy" id="231916"/>
    <lineage>
        <taxon>Eukaryota</taxon>
        <taxon>Fungi</taxon>
        <taxon>Dikarya</taxon>
        <taxon>Basidiomycota</taxon>
        <taxon>Agaricomycotina</taxon>
        <taxon>Agaricomycetes</taxon>
        <taxon>Agaricomycetidae</taxon>
        <taxon>Agaricales</taxon>
        <taxon>Agaricineae</taxon>
        <taxon>Hymenogastraceae</taxon>
        <taxon>Gymnopilus</taxon>
    </lineage>
</organism>
<sequence>MHSVWRTQELLQLILENLSPFEWEDLVNDPVKYLDKFETCYLRRSDYGEKDLLNLALTCRAFKEPALNVLWRAMWSVTPLFELLPGYEAASYDDDDELRLALINGPISESDCETFLSYARRVKYLVHLDNFGGPPGRIHPSSYIRLSQAAGSFCLLPSLQYLTCGTSGSDLHHLLSPKLIAVTLSPTHGDDRPVDFWMMSSDLYRQAPDISHLVLEYNLSTSCSQYVPRMTRLKSLRLWNHARDDFNLDTSFFKSFSSSSTLSELCIKGSISLLFDEPLKRSEVTFSNLTILIFSTTLPSVEQLTNFVTMLELPRLQEFTFCCSSQNIGEVEATRWQKLFQRLARSTSSEFRSLTILGSQPELTCMTFADIPAIFDLRLTCLKIPKFLRTVTPKDVAAIVQAWPHLESLTIPYPIGFMSLIDIAKGLEKLRQLHIGLDCRNIPPVEQIPVLTNSLPLLTIKSPILSPPDAYDLAGGLDRLFPELETRTYTYFDSSTFSSFWNDVNKLLSLQQRARRDQQLRDKQSATKLLTSTVNSFLVTEQKMHKVLHTPELWQLILENFAPSWEDLVRNPLDYLNRFNCQDALTDAKADACLLNLALTCRAFKEPALDILWRTMWGLTPLFKLLPGYEELISDTGRRVIIRGPILESDCKTFRSYAERIKFLAHLSAMGGTPGGIEPSAYIQLSQAIGQACLLPSLRYLICGTSSPDLHFLISPKLVGLSIDPTHMPRHLDDFWTILASLHCKAPQISYLYCDYPMSTACFQSVAKMSRLRSLRLLNSNPMEGDIVPTINQAFFESFSSLSTLSELDITGSVKLFFNSPPPALRISFENLSTITISTPLRSIGEITDFLGLAGLPQLRLLKLSYDAEVIDKAEKVRWQNFFRHLERSTTREFKSLIIKGKAPTSTCMAFADISAIFSLRLTDLEMPRLLRTVTCADLTTVVSSWPDLTSLAFPFPMNFHGLMAIAAGLPKLKKLRDVRLQTHDLPQLAEIPVATNSLSFLSFEIDVLYPTDSYLLAAGLDRLFPCLGGRGLFTDPNKLEMNGKAFWGHVYKLLDMLQSARKDQQLRDEQPWHDIPIDMI</sequence>
<comment type="caution">
    <text evidence="1">The sequence shown here is derived from an EMBL/GenBank/DDBJ whole genome shotgun (WGS) entry which is preliminary data.</text>
</comment>
<gene>
    <name evidence="1" type="ORF">CVT26_009645</name>
</gene>
<evidence type="ECO:0000313" key="1">
    <source>
        <dbReference type="EMBL" id="PPQ66798.1"/>
    </source>
</evidence>
<dbReference type="InterPro" id="IPR032675">
    <property type="entry name" value="LRR_dom_sf"/>
</dbReference>
<dbReference type="InParanoid" id="A0A409VKN8"/>
<dbReference type="STRING" id="231916.A0A409VKN8"/>
<proteinExistence type="predicted"/>
<dbReference type="SUPFAM" id="SSF52047">
    <property type="entry name" value="RNI-like"/>
    <property type="match status" value="1"/>
</dbReference>
<dbReference type="Gene3D" id="3.80.10.10">
    <property type="entry name" value="Ribonuclease Inhibitor"/>
    <property type="match status" value="2"/>
</dbReference>
<dbReference type="AlphaFoldDB" id="A0A409VKN8"/>
<dbReference type="OrthoDB" id="3255541at2759"/>
<name>A0A409VKN8_9AGAR</name>